<feature type="domain" description="HTH araC/xylS-type" evidence="3">
    <location>
        <begin position="144"/>
        <end position="244"/>
    </location>
</feature>
<sequence length="257" mass="27425">MTDAAPPPLSRTCYATLWLWPGRAIYRGASLQLDAHSGSVACLAVGVDAAFTLHVGSTATIARSALISARTPHRLVAHGAEMIFAYLDPGTPLERACRRSMTMHTGPIAHGHRNEEALFDFESPEAWLAKAAALEAGAAPRLDPRVRAAAEAIVREPAAEESAAAFAERAGLSTSRFLHLFQEETSTSFRRYRLWARMLRAGAALTRGGDLTAAAMDAGFSSSAHFSSAFHAMFGLPPSRLQAGVRIVLAESAAWKA</sequence>
<protein>
    <submittedName>
        <fullName evidence="4">Helix-turn-helix domain-containing protein</fullName>
    </submittedName>
</protein>
<proteinExistence type="predicted"/>
<dbReference type="RefSeq" id="WP_394832661.1">
    <property type="nucleotide sequence ID" value="NZ_CP089929.1"/>
</dbReference>
<dbReference type="PANTHER" id="PTHR43436:SF1">
    <property type="entry name" value="TRANSCRIPTIONAL REGULATORY PROTEIN"/>
    <property type="match status" value="1"/>
</dbReference>
<reference evidence="4" key="1">
    <citation type="submission" date="2021-12" db="EMBL/GenBank/DDBJ databases">
        <title>Discovery of the Pendulisporaceae a myxobacterial family with distinct sporulation behavior and unique specialized metabolism.</title>
        <authorList>
            <person name="Garcia R."/>
            <person name="Popoff A."/>
            <person name="Bader C.D."/>
            <person name="Loehr J."/>
            <person name="Walesch S."/>
            <person name="Walt C."/>
            <person name="Boldt J."/>
            <person name="Bunk B."/>
            <person name="Haeckl F.J.F.P.J."/>
            <person name="Gunesch A.P."/>
            <person name="Birkelbach J."/>
            <person name="Nuebel U."/>
            <person name="Pietschmann T."/>
            <person name="Bach T."/>
            <person name="Mueller R."/>
        </authorList>
    </citation>
    <scope>NUCLEOTIDE SEQUENCE</scope>
    <source>
        <strain evidence="4">MSr11367</strain>
    </source>
</reference>
<keyword evidence="2" id="KW-0804">Transcription</keyword>
<keyword evidence="5" id="KW-1185">Reference proteome</keyword>
<dbReference type="InterPro" id="IPR018060">
    <property type="entry name" value="HTH_AraC"/>
</dbReference>
<evidence type="ECO:0000256" key="2">
    <source>
        <dbReference type="ARBA" id="ARBA00023163"/>
    </source>
</evidence>
<evidence type="ECO:0000313" key="4">
    <source>
        <dbReference type="EMBL" id="WXB03034.1"/>
    </source>
</evidence>
<gene>
    <name evidence="4" type="ORF">LVJ94_39775</name>
</gene>
<evidence type="ECO:0000259" key="3">
    <source>
        <dbReference type="PROSITE" id="PS01124"/>
    </source>
</evidence>
<dbReference type="Proteomes" id="UP001374803">
    <property type="component" value="Chromosome"/>
</dbReference>
<accession>A0ABZ2KWG6</accession>
<dbReference type="PANTHER" id="PTHR43436">
    <property type="entry name" value="ARAC-FAMILY TRANSCRIPTIONAL REGULATOR"/>
    <property type="match status" value="1"/>
</dbReference>
<name>A0ABZ2KWG6_9BACT</name>
<dbReference type="PROSITE" id="PS01124">
    <property type="entry name" value="HTH_ARAC_FAMILY_2"/>
    <property type="match status" value="1"/>
</dbReference>
<dbReference type="EMBL" id="CP089983">
    <property type="protein sequence ID" value="WXB03034.1"/>
    <property type="molecule type" value="Genomic_DNA"/>
</dbReference>
<organism evidence="4 5">
    <name type="scientific">Pendulispora rubella</name>
    <dbReference type="NCBI Taxonomy" id="2741070"/>
    <lineage>
        <taxon>Bacteria</taxon>
        <taxon>Pseudomonadati</taxon>
        <taxon>Myxococcota</taxon>
        <taxon>Myxococcia</taxon>
        <taxon>Myxococcales</taxon>
        <taxon>Sorangiineae</taxon>
        <taxon>Pendulisporaceae</taxon>
        <taxon>Pendulispora</taxon>
    </lineage>
</organism>
<dbReference type="SUPFAM" id="SSF46689">
    <property type="entry name" value="Homeodomain-like"/>
    <property type="match status" value="2"/>
</dbReference>
<keyword evidence="1" id="KW-0805">Transcription regulation</keyword>
<dbReference type="SMART" id="SM00342">
    <property type="entry name" value="HTH_ARAC"/>
    <property type="match status" value="1"/>
</dbReference>
<dbReference type="InterPro" id="IPR009057">
    <property type="entry name" value="Homeodomain-like_sf"/>
</dbReference>
<evidence type="ECO:0000313" key="5">
    <source>
        <dbReference type="Proteomes" id="UP001374803"/>
    </source>
</evidence>
<evidence type="ECO:0000256" key="1">
    <source>
        <dbReference type="ARBA" id="ARBA00023015"/>
    </source>
</evidence>
<dbReference type="Pfam" id="PF12833">
    <property type="entry name" value="HTH_18"/>
    <property type="match status" value="1"/>
</dbReference>
<dbReference type="Gene3D" id="1.10.10.60">
    <property type="entry name" value="Homeodomain-like"/>
    <property type="match status" value="1"/>
</dbReference>